<accession>A0A814I246</accession>
<reference evidence="2" key="1">
    <citation type="submission" date="2021-02" db="EMBL/GenBank/DDBJ databases">
        <authorList>
            <person name="Nowell W R."/>
        </authorList>
    </citation>
    <scope>NUCLEOTIDE SEQUENCE</scope>
    <source>
        <strain evidence="2">Ploen Becks lab</strain>
    </source>
</reference>
<name>A0A814I246_9BILA</name>
<evidence type="ECO:0000313" key="2">
    <source>
        <dbReference type="EMBL" id="CAF1017185.1"/>
    </source>
</evidence>
<dbReference type="AlphaFoldDB" id="A0A814I246"/>
<feature type="region of interest" description="Disordered" evidence="1">
    <location>
        <begin position="1"/>
        <end position="30"/>
    </location>
</feature>
<evidence type="ECO:0000313" key="3">
    <source>
        <dbReference type="Proteomes" id="UP000663879"/>
    </source>
</evidence>
<proteinExistence type="predicted"/>
<keyword evidence="3" id="KW-1185">Reference proteome</keyword>
<gene>
    <name evidence="2" type="ORF">OXX778_LOCUS17190</name>
</gene>
<comment type="caution">
    <text evidence="2">The sequence shown here is derived from an EMBL/GenBank/DDBJ whole genome shotgun (WGS) entry which is preliminary data.</text>
</comment>
<sequence>EFNDNAPDVLDNLDEDSDMETDTESDDENI</sequence>
<organism evidence="2 3">
    <name type="scientific">Brachionus calyciflorus</name>
    <dbReference type="NCBI Taxonomy" id="104777"/>
    <lineage>
        <taxon>Eukaryota</taxon>
        <taxon>Metazoa</taxon>
        <taxon>Spiralia</taxon>
        <taxon>Gnathifera</taxon>
        <taxon>Rotifera</taxon>
        <taxon>Eurotatoria</taxon>
        <taxon>Monogononta</taxon>
        <taxon>Pseudotrocha</taxon>
        <taxon>Ploima</taxon>
        <taxon>Brachionidae</taxon>
        <taxon>Brachionus</taxon>
    </lineage>
</organism>
<evidence type="ECO:0000256" key="1">
    <source>
        <dbReference type="SAM" id="MobiDB-lite"/>
    </source>
</evidence>
<feature type="compositionally biased region" description="Acidic residues" evidence="1">
    <location>
        <begin position="11"/>
        <end position="30"/>
    </location>
</feature>
<dbReference type="EMBL" id="CAJNOC010004316">
    <property type="protein sequence ID" value="CAF1017185.1"/>
    <property type="molecule type" value="Genomic_DNA"/>
</dbReference>
<protein>
    <submittedName>
        <fullName evidence="2">Uncharacterized protein</fullName>
    </submittedName>
</protein>
<feature type="non-terminal residue" evidence="2">
    <location>
        <position position="1"/>
    </location>
</feature>
<dbReference type="Proteomes" id="UP000663879">
    <property type="component" value="Unassembled WGS sequence"/>
</dbReference>